<name>A0ACD5UFH5_AVESA</name>
<evidence type="ECO:0000313" key="1">
    <source>
        <dbReference type="EnsemblPlants" id="AVESA.00010b.r2.2AG0242340.1.CDS.1"/>
    </source>
</evidence>
<reference evidence="1" key="1">
    <citation type="submission" date="2021-05" db="EMBL/GenBank/DDBJ databases">
        <authorList>
            <person name="Scholz U."/>
            <person name="Mascher M."/>
            <person name="Fiebig A."/>
        </authorList>
    </citation>
    <scope>NUCLEOTIDE SEQUENCE [LARGE SCALE GENOMIC DNA]</scope>
</reference>
<evidence type="ECO:0000313" key="2">
    <source>
        <dbReference type="Proteomes" id="UP001732700"/>
    </source>
</evidence>
<sequence>MLRREKRLGIVYIENNKERNTTFSKRRNGLYKRANDLSVLTGARVAVILENNNGNMHSFGTPSVEPIVDAFLSEGPPIEPFIDEAKNARVASLHTEVNRVETDNARMEERVKLSLQHIKNIQEENPGMIANHIFSKEEDLSLEDLNKLYHELMRFHEDIKHRLPPLNNGHGPNIDGPTIPQNLISLGDPSWDRLKTIHSSSQLLASHHPPPQVFPQIIVPTIQQHTWEPHFPIHVPQIFKPTSTHLALQSTSLLEPIYEQVQESPTPLQPHLQNYENTYNIV</sequence>
<organism evidence="1 2">
    <name type="scientific">Avena sativa</name>
    <name type="common">Oat</name>
    <dbReference type="NCBI Taxonomy" id="4498"/>
    <lineage>
        <taxon>Eukaryota</taxon>
        <taxon>Viridiplantae</taxon>
        <taxon>Streptophyta</taxon>
        <taxon>Embryophyta</taxon>
        <taxon>Tracheophyta</taxon>
        <taxon>Spermatophyta</taxon>
        <taxon>Magnoliopsida</taxon>
        <taxon>Liliopsida</taxon>
        <taxon>Poales</taxon>
        <taxon>Poaceae</taxon>
        <taxon>BOP clade</taxon>
        <taxon>Pooideae</taxon>
        <taxon>Poodae</taxon>
        <taxon>Poeae</taxon>
        <taxon>Poeae Chloroplast Group 1 (Aveneae type)</taxon>
        <taxon>Aveninae</taxon>
        <taxon>Avena</taxon>
    </lineage>
</organism>
<accession>A0ACD5UFH5</accession>
<dbReference type="EnsemblPlants" id="AVESA.00010b.r2.2AG0242340.1">
    <property type="protein sequence ID" value="AVESA.00010b.r2.2AG0242340.1.CDS.1"/>
    <property type="gene ID" value="AVESA.00010b.r2.2AG0242340"/>
</dbReference>
<proteinExistence type="predicted"/>
<keyword evidence="2" id="KW-1185">Reference proteome</keyword>
<protein>
    <submittedName>
        <fullName evidence="1">Uncharacterized protein</fullName>
    </submittedName>
</protein>
<reference evidence="1" key="2">
    <citation type="submission" date="2025-09" db="UniProtKB">
        <authorList>
            <consortium name="EnsemblPlants"/>
        </authorList>
    </citation>
    <scope>IDENTIFICATION</scope>
</reference>
<dbReference type="Proteomes" id="UP001732700">
    <property type="component" value="Chromosome 2A"/>
</dbReference>